<evidence type="ECO:0000313" key="1">
    <source>
        <dbReference type="EMBL" id="SPO04327.1"/>
    </source>
</evidence>
<dbReference type="EMBL" id="ONZQ02000010">
    <property type="protein sequence ID" value="SPO04327.1"/>
    <property type="molecule type" value="Genomic_DNA"/>
</dbReference>
<evidence type="ECO:0000313" key="2">
    <source>
        <dbReference type="Proteomes" id="UP001187682"/>
    </source>
</evidence>
<comment type="caution">
    <text evidence="1">The sequence shown here is derived from an EMBL/GenBank/DDBJ whole genome shotgun (WGS) entry which is preliminary data.</text>
</comment>
<dbReference type="Proteomes" id="UP001187682">
    <property type="component" value="Unassembled WGS sequence"/>
</dbReference>
<dbReference type="InterPro" id="IPR038213">
    <property type="entry name" value="IFI6/IFI27-like_sf"/>
</dbReference>
<dbReference type="AlphaFoldDB" id="A0AAE8N1P8"/>
<sequence>MALEAIWAAGMWARANPGAAAGVALMGGGAFAAAAPLAVALPALGVLGFGSTIAQGTIATTIQSGIGNVVGQSIFAILQSAGAGGYGVAVVGSAVQVAGTGVAAAGATLLARATRGGASGI</sequence>
<protein>
    <submittedName>
        <fullName evidence="1">Uncharacterized protein</fullName>
    </submittedName>
</protein>
<gene>
    <name evidence="1" type="ORF">DNG_07011</name>
</gene>
<proteinExistence type="predicted"/>
<organism evidence="1 2">
    <name type="scientific">Cephalotrichum gorgonifer</name>
    <dbReference type="NCBI Taxonomy" id="2041049"/>
    <lineage>
        <taxon>Eukaryota</taxon>
        <taxon>Fungi</taxon>
        <taxon>Dikarya</taxon>
        <taxon>Ascomycota</taxon>
        <taxon>Pezizomycotina</taxon>
        <taxon>Sordariomycetes</taxon>
        <taxon>Hypocreomycetidae</taxon>
        <taxon>Microascales</taxon>
        <taxon>Microascaceae</taxon>
        <taxon>Cephalotrichum</taxon>
    </lineage>
</organism>
<name>A0AAE8N1P8_9PEZI</name>
<keyword evidence="2" id="KW-1185">Reference proteome</keyword>
<accession>A0AAE8N1P8</accession>
<dbReference type="Gene3D" id="6.10.110.10">
    <property type="match status" value="1"/>
</dbReference>
<reference evidence="1" key="1">
    <citation type="submission" date="2018-03" db="EMBL/GenBank/DDBJ databases">
        <authorList>
            <person name="Guldener U."/>
        </authorList>
    </citation>
    <scope>NUCLEOTIDE SEQUENCE</scope>
</reference>